<dbReference type="InterPro" id="IPR005302">
    <property type="entry name" value="MoCF_Sase_C"/>
</dbReference>
<reference evidence="7" key="1">
    <citation type="submission" date="2021-04" db="EMBL/GenBank/DDBJ databases">
        <authorList>
            <person name="Chebbi M.A.C M."/>
        </authorList>
    </citation>
    <scope>NUCLEOTIDE SEQUENCE</scope>
</reference>
<dbReference type="PROSITE" id="PS51340">
    <property type="entry name" value="MOSC"/>
    <property type="match status" value="1"/>
</dbReference>
<dbReference type="InterPro" id="IPR015421">
    <property type="entry name" value="PyrdxlP-dep_Trfase_major"/>
</dbReference>
<dbReference type="EC" id="2.8.1.9" evidence="4"/>
<keyword evidence="8" id="KW-1185">Reference proteome</keyword>
<dbReference type="GO" id="GO:0030170">
    <property type="term" value="F:pyridoxal phosphate binding"/>
    <property type="evidence" value="ECO:0007669"/>
    <property type="project" value="UniProtKB-UniRule"/>
</dbReference>
<dbReference type="Pfam" id="PF03476">
    <property type="entry name" value="MOSC_N"/>
    <property type="match status" value="1"/>
</dbReference>
<dbReference type="Gene3D" id="3.40.640.10">
    <property type="entry name" value="Type I PLP-dependent aspartate aminotransferase-like (Major domain)"/>
    <property type="match status" value="1"/>
</dbReference>
<comment type="catalytic activity">
    <reaction evidence="4">
        <text>Mo-molybdopterin + L-cysteine + AH2 = thio-Mo-molybdopterin + L-alanine + A + H2O</text>
        <dbReference type="Rhea" id="RHEA:42636"/>
        <dbReference type="ChEBI" id="CHEBI:13193"/>
        <dbReference type="ChEBI" id="CHEBI:15377"/>
        <dbReference type="ChEBI" id="CHEBI:17499"/>
        <dbReference type="ChEBI" id="CHEBI:35235"/>
        <dbReference type="ChEBI" id="CHEBI:57972"/>
        <dbReference type="ChEBI" id="CHEBI:71302"/>
        <dbReference type="ChEBI" id="CHEBI:82685"/>
        <dbReference type="EC" id="2.8.1.9"/>
    </reaction>
</comment>
<feature type="active site" evidence="4">
    <location>
        <position position="393"/>
    </location>
</feature>
<evidence type="ECO:0000259" key="6">
    <source>
        <dbReference type="PROSITE" id="PS51340"/>
    </source>
</evidence>
<gene>
    <name evidence="4" type="primary">mal</name>
    <name evidence="7" type="ORF">HICCMSTLAB_LOCUS4955</name>
</gene>
<accession>A0A8J2HCN6</accession>
<dbReference type="GO" id="GO:0030151">
    <property type="term" value="F:molybdenum ion binding"/>
    <property type="evidence" value="ECO:0007669"/>
    <property type="project" value="UniProtKB-UniRule"/>
</dbReference>
<dbReference type="SUPFAM" id="SSF141673">
    <property type="entry name" value="MOSC N-terminal domain-like"/>
    <property type="match status" value="1"/>
</dbReference>
<sequence>MDQFVNYSEVYDNITIQQFKNDFNNDECYLDHAGATLYSKTQIKFIYQDLSESLYTNPHSAVGSGNQCQEIIERTRSRILDWFKASEDYSLVFTSGATASLKCVAETFEFNDGKFIHLQDNHTSVLGMRDVIAQKNVSVESMTREEAFQHFSADRSAVRINSDKKSNSLFVYSAQCNFSGYKYPLEWIEKVHRGALDQDGNSNWFVLVDAAAFVGTNVLDLSVYKPDFVVLSFYKMFGYPTGLGALIVRNSSAGMLKKIYYGGGTVNIALSTQNFHVKKEVFHDRFEDGTLSFLSIIALQHGLDALSKLPMHQISSHVFSLARYVHHYLQSLHHANGNPVVELYSDSDYEDPLQQGGIIALNFLKPNGEYVGYMEVLHMASLFKIHLRTGCFCNPGACQRHLKLSIQDIISNYDAGYTCGGGKDLIDGRPTGAVRISFGYMSTFADVEVFIKMLHKCFIDLPAMIKISQINFINNINSSSKGRNKILNLENFKVEELKENLKIKIEKIDEKKNNEIKLKKIFIYPIKSCGAYQVPQKWIINNKGLKYDREWMIITGAGVCLTQKQEVKLCLLRPTLNLEENFMRLEYPGMLDIEVPLESIGDKKVDGEICRSRVCGHRVEGIDCGYEISEWLCQALGRSDLKLIRQNLDDGELSFSSQAQYLLINSASIQWLVDRLPGDSDCDKNTVLDRFRGNFVVDGAEAFEEINWKQVFIGKHSFEVRWYL</sequence>
<dbReference type="GO" id="GO:0008265">
    <property type="term" value="F:molybdenum cofactor sulfurtransferase activity"/>
    <property type="evidence" value="ECO:0007669"/>
    <property type="project" value="UniProtKB-UniRule"/>
</dbReference>
<dbReference type="Gene3D" id="3.90.1150.10">
    <property type="entry name" value="Aspartate Aminotransferase, domain 1"/>
    <property type="match status" value="1"/>
</dbReference>
<proteinExistence type="inferred from homology"/>
<dbReference type="AlphaFoldDB" id="A0A8J2HCN6"/>
<dbReference type="Proteomes" id="UP000786811">
    <property type="component" value="Unassembled WGS sequence"/>
</dbReference>
<feature type="coiled-coil region" evidence="5">
    <location>
        <begin position="491"/>
        <end position="518"/>
    </location>
</feature>
<dbReference type="InterPro" id="IPR015422">
    <property type="entry name" value="PyrdxlP-dep_Trfase_small"/>
</dbReference>
<comment type="similarity">
    <text evidence="4">Belongs to the class-V pyridoxal-phosphate-dependent aminotransferase family. MOCOS subfamily.</text>
</comment>
<evidence type="ECO:0000313" key="8">
    <source>
        <dbReference type="Proteomes" id="UP000786811"/>
    </source>
</evidence>
<dbReference type="Pfam" id="PF00266">
    <property type="entry name" value="Aminotran_5"/>
    <property type="match status" value="1"/>
</dbReference>
<dbReference type="InterPro" id="IPR015424">
    <property type="entry name" value="PyrdxlP-dep_Trfase"/>
</dbReference>
<dbReference type="PANTHER" id="PTHR14237:SF80">
    <property type="entry name" value="MOLYBDENUM COFACTOR SULFURASE"/>
    <property type="match status" value="1"/>
</dbReference>
<evidence type="ECO:0000256" key="4">
    <source>
        <dbReference type="HAMAP-Rule" id="MF_03050"/>
    </source>
</evidence>
<dbReference type="EMBL" id="CAJNRD030001119">
    <property type="protein sequence ID" value="CAG5088720.1"/>
    <property type="molecule type" value="Genomic_DNA"/>
</dbReference>
<dbReference type="SUPFAM" id="SSF53383">
    <property type="entry name" value="PLP-dependent transferases"/>
    <property type="match status" value="1"/>
</dbReference>
<dbReference type="HAMAP" id="MF_03050">
    <property type="entry name" value="MOCOS"/>
    <property type="match status" value="1"/>
</dbReference>
<evidence type="ECO:0000256" key="3">
    <source>
        <dbReference type="ARBA" id="ARBA00023150"/>
    </source>
</evidence>
<protein>
    <recommendedName>
        <fullName evidence="4">Molybdenum cofactor sulfurase</fullName>
        <shortName evidence="4">MCS</shortName>
        <shortName evidence="4">MOS</shortName>
        <shortName evidence="4">MoCo sulfurase</shortName>
        <ecNumber evidence="4">2.8.1.9</ecNumber>
    </recommendedName>
    <alternativeName>
        <fullName evidence="4">Molybdenum cofactor sulfurtransferase</fullName>
    </alternativeName>
    <alternativeName>
        <fullName evidence="4">Protein maroon-like</fullName>
        <shortName evidence="4">Ma-l</shortName>
    </alternativeName>
</protein>
<name>A0A8J2HCN6_COTCN</name>
<evidence type="ECO:0000256" key="5">
    <source>
        <dbReference type="SAM" id="Coils"/>
    </source>
</evidence>
<evidence type="ECO:0000313" key="7">
    <source>
        <dbReference type="EMBL" id="CAG5088720.1"/>
    </source>
</evidence>
<dbReference type="OrthoDB" id="420046at2759"/>
<keyword evidence="1 4" id="KW-0808">Transferase</keyword>
<comment type="function">
    <text evidence="4">Sulfurates the molybdenum cofactor. Sulfation of molybdenum is essential for xanthine dehydrogenase (XDH) and aldehyde oxidase (ADO) enzymes in which molybdenum cofactor is liganded by 1 oxygen and 1 sulfur atom in active form.</text>
</comment>
<feature type="domain" description="MOSC" evidence="6">
    <location>
        <begin position="633"/>
        <end position="724"/>
    </location>
</feature>
<keyword evidence="3 4" id="KW-0501">Molybdenum cofactor biosynthesis</keyword>
<comment type="caution">
    <text evidence="7">The sequence shown here is derived from an EMBL/GenBank/DDBJ whole genome shotgun (WGS) entry which is preliminary data.</text>
</comment>
<dbReference type="Pfam" id="PF03473">
    <property type="entry name" value="MOSC"/>
    <property type="match status" value="1"/>
</dbReference>
<dbReference type="InterPro" id="IPR000192">
    <property type="entry name" value="Aminotrans_V_dom"/>
</dbReference>
<keyword evidence="2 4" id="KW-0663">Pyridoxal phosphate</keyword>
<dbReference type="InterPro" id="IPR028886">
    <property type="entry name" value="MoCo_sulfurase"/>
</dbReference>
<comment type="cofactor">
    <cofactor evidence="4">
        <name>pyridoxal 5'-phosphate</name>
        <dbReference type="ChEBI" id="CHEBI:597326"/>
    </cofactor>
</comment>
<dbReference type="InterPro" id="IPR005303">
    <property type="entry name" value="MOCOS_middle"/>
</dbReference>
<organism evidence="7 8">
    <name type="scientific">Cotesia congregata</name>
    <name type="common">Parasitoid wasp</name>
    <name type="synonym">Apanteles congregatus</name>
    <dbReference type="NCBI Taxonomy" id="51543"/>
    <lineage>
        <taxon>Eukaryota</taxon>
        <taxon>Metazoa</taxon>
        <taxon>Ecdysozoa</taxon>
        <taxon>Arthropoda</taxon>
        <taxon>Hexapoda</taxon>
        <taxon>Insecta</taxon>
        <taxon>Pterygota</taxon>
        <taxon>Neoptera</taxon>
        <taxon>Endopterygota</taxon>
        <taxon>Hymenoptera</taxon>
        <taxon>Apocrita</taxon>
        <taxon>Ichneumonoidea</taxon>
        <taxon>Braconidae</taxon>
        <taxon>Microgastrinae</taxon>
        <taxon>Cotesia</taxon>
    </lineage>
</organism>
<evidence type="ECO:0000256" key="1">
    <source>
        <dbReference type="ARBA" id="ARBA00022679"/>
    </source>
</evidence>
<dbReference type="PANTHER" id="PTHR14237">
    <property type="entry name" value="MOLYBDOPTERIN COFACTOR SULFURASE MOSC"/>
    <property type="match status" value="1"/>
</dbReference>
<dbReference type="GO" id="GO:0006777">
    <property type="term" value="P:Mo-molybdopterin cofactor biosynthetic process"/>
    <property type="evidence" value="ECO:0007669"/>
    <property type="project" value="UniProtKB-UniRule"/>
</dbReference>
<evidence type="ECO:0000256" key="2">
    <source>
        <dbReference type="ARBA" id="ARBA00022898"/>
    </source>
</evidence>
<feature type="modified residue" description="N6-(pyridoxal phosphate)lysine" evidence="4">
    <location>
        <position position="235"/>
    </location>
</feature>
<dbReference type="GO" id="GO:0016829">
    <property type="term" value="F:lyase activity"/>
    <property type="evidence" value="ECO:0007669"/>
    <property type="project" value="UniProtKB-UniRule"/>
</dbReference>
<keyword evidence="5" id="KW-0175">Coiled coil</keyword>